<accession>A0ABV6XXH0</accession>
<name>A0ABV6XXH0_9ACTN</name>
<organism evidence="1 2">
    <name type="scientific">Streptacidiphilus jeojiensis</name>
    <dbReference type="NCBI Taxonomy" id="3229225"/>
    <lineage>
        <taxon>Bacteria</taxon>
        <taxon>Bacillati</taxon>
        <taxon>Actinomycetota</taxon>
        <taxon>Actinomycetes</taxon>
        <taxon>Kitasatosporales</taxon>
        <taxon>Streptomycetaceae</taxon>
        <taxon>Streptacidiphilus</taxon>
    </lineage>
</organism>
<evidence type="ECO:0000313" key="1">
    <source>
        <dbReference type="EMBL" id="MFC1442981.1"/>
    </source>
</evidence>
<evidence type="ECO:0000313" key="2">
    <source>
        <dbReference type="Proteomes" id="UP001592581"/>
    </source>
</evidence>
<gene>
    <name evidence="1" type="ORF">ABUW04_32520</name>
</gene>
<dbReference type="EMBL" id="JBEUKS010000014">
    <property type="protein sequence ID" value="MFC1442981.1"/>
    <property type="molecule type" value="Genomic_DNA"/>
</dbReference>
<dbReference type="Proteomes" id="UP001592581">
    <property type="component" value="Unassembled WGS sequence"/>
</dbReference>
<dbReference type="RefSeq" id="WP_380568061.1">
    <property type="nucleotide sequence ID" value="NZ_JBEUKS010000014.1"/>
</dbReference>
<sequence>MSMHLQQVREHPERPVVVRDHDVSALVAVLAGVENAVRLQDSQGLVEFLHRRFTALDLVSDEGVDRDQLADALLALNHRLREARGEHESIP</sequence>
<comment type="caution">
    <text evidence="1">The sequence shown here is derived from an EMBL/GenBank/DDBJ whole genome shotgun (WGS) entry which is preliminary data.</text>
</comment>
<reference evidence="1 2" key="1">
    <citation type="submission" date="2024-06" db="EMBL/GenBank/DDBJ databases">
        <authorList>
            <person name="Lee S.D."/>
        </authorList>
    </citation>
    <scope>NUCLEOTIDE SEQUENCE [LARGE SCALE GENOMIC DNA]</scope>
    <source>
        <strain evidence="1 2">N1-10</strain>
    </source>
</reference>
<proteinExistence type="predicted"/>
<protein>
    <submittedName>
        <fullName evidence="1">Uncharacterized protein</fullName>
    </submittedName>
</protein>
<keyword evidence="2" id="KW-1185">Reference proteome</keyword>